<evidence type="ECO:0000256" key="1">
    <source>
        <dbReference type="ARBA" id="ARBA00022729"/>
    </source>
</evidence>
<dbReference type="GO" id="GO:0048544">
    <property type="term" value="P:recognition of pollen"/>
    <property type="evidence" value="ECO:0007669"/>
    <property type="project" value="InterPro"/>
</dbReference>
<gene>
    <name evidence="7" type="primary">SLSG</name>
    <name evidence="7" type="ORF">SDJN03_27112</name>
</gene>
<dbReference type="InterPro" id="IPR000858">
    <property type="entry name" value="S_locus_glycoprot_dom"/>
</dbReference>
<evidence type="ECO:0000313" key="8">
    <source>
        <dbReference type="Proteomes" id="UP000685013"/>
    </source>
</evidence>
<keyword evidence="8" id="KW-1185">Reference proteome</keyword>
<feature type="domain" description="Bulb-type lectin" evidence="5">
    <location>
        <begin position="487"/>
        <end position="607"/>
    </location>
</feature>
<dbReference type="AlphaFoldDB" id="A0AAV6M0M9"/>
<dbReference type="PROSITE" id="PS50927">
    <property type="entry name" value="BULB_LECTIN"/>
    <property type="match status" value="2"/>
</dbReference>
<keyword evidence="3" id="KW-1133">Transmembrane helix</keyword>
<dbReference type="CDD" id="cd01098">
    <property type="entry name" value="PAN_AP_plant"/>
    <property type="match status" value="2"/>
</dbReference>
<name>A0AAV6M0M9_9ROSI</name>
<organism evidence="7 8">
    <name type="scientific">Cucurbita argyrosperma subsp. sororia</name>
    <dbReference type="NCBI Taxonomy" id="37648"/>
    <lineage>
        <taxon>Eukaryota</taxon>
        <taxon>Viridiplantae</taxon>
        <taxon>Streptophyta</taxon>
        <taxon>Embryophyta</taxon>
        <taxon>Tracheophyta</taxon>
        <taxon>Spermatophyta</taxon>
        <taxon>Magnoliopsida</taxon>
        <taxon>eudicotyledons</taxon>
        <taxon>Gunneridae</taxon>
        <taxon>Pentapetalae</taxon>
        <taxon>rosids</taxon>
        <taxon>fabids</taxon>
        <taxon>Cucurbitales</taxon>
        <taxon>Cucurbitaceae</taxon>
        <taxon>Cucurbiteae</taxon>
        <taxon>Cucurbita</taxon>
    </lineage>
</organism>
<evidence type="ECO:0000259" key="5">
    <source>
        <dbReference type="PROSITE" id="PS50927"/>
    </source>
</evidence>
<feature type="chain" id="PRO_5044023233" evidence="4">
    <location>
        <begin position="27"/>
        <end position="959"/>
    </location>
</feature>
<evidence type="ECO:0000256" key="2">
    <source>
        <dbReference type="ARBA" id="ARBA00023157"/>
    </source>
</evidence>
<dbReference type="PANTHER" id="PTHR32444">
    <property type="entry name" value="BULB-TYPE LECTIN DOMAIN-CONTAINING PROTEIN"/>
    <property type="match status" value="1"/>
</dbReference>
<feature type="non-terminal residue" evidence="7">
    <location>
        <position position="1"/>
    </location>
</feature>
<feature type="domain" description="Apple" evidence="6">
    <location>
        <begin position="331"/>
        <end position="414"/>
    </location>
</feature>
<feature type="signal peptide" evidence="4">
    <location>
        <begin position="1"/>
        <end position="26"/>
    </location>
</feature>
<keyword evidence="3" id="KW-0472">Membrane</keyword>
<dbReference type="CDD" id="cd00028">
    <property type="entry name" value="B_lectin"/>
    <property type="match status" value="2"/>
</dbReference>
<feature type="transmembrane region" description="Helical" evidence="3">
    <location>
        <begin position="427"/>
        <end position="451"/>
    </location>
</feature>
<dbReference type="Pfam" id="PF01453">
    <property type="entry name" value="B_lectin"/>
    <property type="match status" value="2"/>
</dbReference>
<dbReference type="Proteomes" id="UP000685013">
    <property type="component" value="Chromosome 18"/>
</dbReference>
<feature type="transmembrane region" description="Helical" evidence="3">
    <location>
        <begin position="463"/>
        <end position="481"/>
    </location>
</feature>
<dbReference type="EMBL" id="JAGKQH010000018">
    <property type="protein sequence ID" value="KAG6573225.1"/>
    <property type="molecule type" value="Genomic_DNA"/>
</dbReference>
<reference evidence="7 8" key="1">
    <citation type="journal article" date="2021" name="Hortic Res">
        <title>The domestication of Cucurbita argyrosperma as revealed by the genome of its wild relative.</title>
        <authorList>
            <person name="Barrera-Redondo J."/>
            <person name="Sanchez-de la Vega G."/>
            <person name="Aguirre-Liguori J.A."/>
            <person name="Castellanos-Morales G."/>
            <person name="Gutierrez-Guerrero Y.T."/>
            <person name="Aguirre-Dugua X."/>
            <person name="Aguirre-Planter E."/>
            <person name="Tenaillon M.I."/>
            <person name="Lira-Saade R."/>
            <person name="Eguiarte L.E."/>
        </authorList>
    </citation>
    <scope>NUCLEOTIDE SEQUENCE [LARGE SCALE GENOMIC DNA]</scope>
    <source>
        <strain evidence="7">JBR-2021</strain>
    </source>
</reference>
<dbReference type="Pfam" id="PF00954">
    <property type="entry name" value="S_locus_glycop"/>
    <property type="match status" value="2"/>
</dbReference>
<keyword evidence="1 4" id="KW-0732">Signal</keyword>
<evidence type="ECO:0000313" key="7">
    <source>
        <dbReference type="EMBL" id="KAG6573225.1"/>
    </source>
</evidence>
<keyword evidence="3" id="KW-0812">Transmembrane</keyword>
<dbReference type="PANTHER" id="PTHR32444:SF118">
    <property type="entry name" value="OS09G0551150 PROTEIN"/>
    <property type="match status" value="1"/>
</dbReference>
<sequence length="959" mass="106688">MTPTSNLLSSLFFFTLIPLFSRNSIADDTLKQGQSINDTQSIVSAAEIFELGFFSQPQATNLKYLAIWYKGVVPKTVVWVANRDTPVLSSSATLNFVRDGNLVLLNQTGAAFWSSNSTKSIQNPIAQLLDTGNLVLRDSKSEDYVWQSFDYPTDTLLPGMKIGWDSKTGLNRKLKSWTSSNDVSSGEFSFSLNTNGLPQFFVHKGNKTMFRGWPWFDHDFGQSYGNGFNYDLVFDVSTEISFSYNDSAHSRTRIVMDSSGSILRHEWNDEGEKWRKAYSFDGAGCNDYDLCGNFGLCNPAVTTSCGCLYGFEQISTKNLSNGCVRRDPKICEAGDGFIKISKVKWPDSTGDSVKMKLGVKDCEAECLKDCGCLAYGTVQIPKIGLACVNWFHKLVDIRYVPDVGSGDDIYVRVAASELESADEKRSVAVVVAVPIVSVMVFLGLIGGWFFIRRRARAMGELICRCKLSSFLFFSTIIALFSTKSLAIDSIKAGESINGSTQMLISPAKKFVLGIFNPQGSKFHYLGIWYNNIPQTVVWVANRDNPLVNSSAHLVFKGENIVLLNQTGWILWTSNSPRSLKEREVQLLDTGNLVLRETGSQDYAWQSFDYPSDTLLPGMKLGWDSKTGLNRKLTSWKNPNDPSSGDYTYGVEMDGLPQLVVRKGPIITFRGGPWYGKRFSGSGDLRATAIYAPKFDYNGDEHRALFSYEARNNFSVRLVLGAAGLFQQLYWVDDGEYWYPLYTLPGDGCDVYGICGEFGVCTFSLTAECDCMDGFEPKWPDDWEMFRRSGGCVRKDNRTCGNGEGFKRISSVKFPDSSGYFVNVNMSIQDCEAACLNNCSCLAYGIMELPNGGYGCVTWFHKLMDVKFVVYNGQDLYVRVAASELDSTNKKLKVAVSVSVASFLGFLGFVICFILGRRRKDRGNVITPEITAERMFSRTDKSLAEASTSNEVTVTLVHGR</sequence>
<dbReference type="PROSITE" id="PS50948">
    <property type="entry name" value="PAN"/>
    <property type="match status" value="2"/>
</dbReference>
<keyword evidence="2" id="KW-1015">Disulfide bond</keyword>
<feature type="transmembrane region" description="Helical" evidence="3">
    <location>
        <begin position="893"/>
        <end position="915"/>
    </location>
</feature>
<protein>
    <submittedName>
        <fullName evidence="7">S-locus-specific glycoprotein S13</fullName>
    </submittedName>
</protein>
<evidence type="ECO:0000256" key="3">
    <source>
        <dbReference type="SAM" id="Phobius"/>
    </source>
</evidence>
<evidence type="ECO:0000259" key="6">
    <source>
        <dbReference type="PROSITE" id="PS50948"/>
    </source>
</evidence>
<dbReference type="FunFam" id="2.90.10.10:FF:000001">
    <property type="entry name" value="G-type lectin S-receptor-like serine/threonine-protein kinase"/>
    <property type="match status" value="1"/>
</dbReference>
<dbReference type="Pfam" id="PF08276">
    <property type="entry name" value="PAN_2"/>
    <property type="match status" value="2"/>
</dbReference>
<comment type="caution">
    <text evidence="7">The sequence shown here is derived from an EMBL/GenBank/DDBJ whole genome shotgun (WGS) entry which is preliminary data.</text>
</comment>
<feature type="domain" description="Bulb-type lectin" evidence="5">
    <location>
        <begin position="27"/>
        <end position="149"/>
    </location>
</feature>
<accession>A0AAV6M0M9</accession>
<dbReference type="SMART" id="SM00473">
    <property type="entry name" value="PAN_AP"/>
    <property type="match status" value="2"/>
</dbReference>
<dbReference type="InterPro" id="IPR003609">
    <property type="entry name" value="Pan_app"/>
</dbReference>
<dbReference type="SMART" id="SM00108">
    <property type="entry name" value="B_lectin"/>
    <property type="match status" value="2"/>
</dbReference>
<proteinExistence type="predicted"/>
<evidence type="ECO:0000256" key="4">
    <source>
        <dbReference type="SAM" id="SignalP"/>
    </source>
</evidence>
<feature type="domain" description="Apple" evidence="6">
    <location>
        <begin position="799"/>
        <end position="880"/>
    </location>
</feature>
<dbReference type="InterPro" id="IPR001480">
    <property type="entry name" value="Bulb-type_lectin_dom"/>
</dbReference>